<keyword evidence="3" id="KW-1185">Reference proteome</keyword>
<dbReference type="Proteomes" id="UP001458946">
    <property type="component" value="Unassembled WGS sequence"/>
</dbReference>
<evidence type="ECO:0000313" key="3">
    <source>
        <dbReference type="Proteomes" id="UP001458946"/>
    </source>
</evidence>
<comment type="caution">
    <text evidence="2">The sequence shown here is derived from an EMBL/GenBank/DDBJ whole genome shotgun (WGS) entry which is preliminary data.</text>
</comment>
<dbReference type="EMBL" id="BAABRN010000017">
    <property type="protein sequence ID" value="GAA5502081.1"/>
    <property type="molecule type" value="Genomic_DNA"/>
</dbReference>
<keyword evidence="1" id="KW-1133">Transmembrane helix</keyword>
<keyword evidence="1" id="KW-0472">Membrane</keyword>
<feature type="transmembrane region" description="Helical" evidence="1">
    <location>
        <begin position="182"/>
        <end position="206"/>
    </location>
</feature>
<protein>
    <submittedName>
        <fullName evidence="2">Uncharacterized protein</fullName>
    </submittedName>
</protein>
<gene>
    <name evidence="2" type="ORF">Dxin01_01820</name>
</gene>
<name>A0ABP9V9Z0_9DEIO</name>
<evidence type="ECO:0000256" key="1">
    <source>
        <dbReference type="SAM" id="Phobius"/>
    </source>
</evidence>
<proteinExistence type="predicted"/>
<feature type="transmembrane region" description="Helical" evidence="1">
    <location>
        <begin position="7"/>
        <end position="28"/>
    </location>
</feature>
<feature type="transmembrane region" description="Helical" evidence="1">
    <location>
        <begin position="150"/>
        <end position="170"/>
    </location>
</feature>
<dbReference type="RefSeq" id="WP_353542051.1">
    <property type="nucleotide sequence ID" value="NZ_BAABRN010000017.1"/>
</dbReference>
<evidence type="ECO:0000313" key="2">
    <source>
        <dbReference type="EMBL" id="GAA5502081.1"/>
    </source>
</evidence>
<organism evidence="2 3">
    <name type="scientific">Deinococcus xinjiangensis</name>
    <dbReference type="NCBI Taxonomy" id="457454"/>
    <lineage>
        <taxon>Bacteria</taxon>
        <taxon>Thermotogati</taxon>
        <taxon>Deinococcota</taxon>
        <taxon>Deinococci</taxon>
        <taxon>Deinococcales</taxon>
        <taxon>Deinococcaceae</taxon>
        <taxon>Deinococcus</taxon>
    </lineage>
</organism>
<feature type="transmembrane region" description="Helical" evidence="1">
    <location>
        <begin position="34"/>
        <end position="54"/>
    </location>
</feature>
<keyword evidence="1" id="KW-0812">Transmembrane</keyword>
<reference evidence="2 3" key="1">
    <citation type="submission" date="2024-02" db="EMBL/GenBank/DDBJ databases">
        <title>Deinococcus xinjiangensis NBRC 107630.</title>
        <authorList>
            <person name="Ichikawa N."/>
            <person name="Katano-Makiyama Y."/>
            <person name="Hidaka K."/>
        </authorList>
    </citation>
    <scope>NUCLEOTIDE SEQUENCE [LARGE SCALE GENOMIC DNA]</scope>
    <source>
        <strain evidence="2 3">NBRC 107630</strain>
    </source>
</reference>
<sequence>MNRFRQPALIFLWLDVAASFVVAAFTLLDGPITTYSVITTIGIIFGGVVLAWWATIFGRVSRGLGVPATDGTLRSLALSYPWLTAYNLSRWGMFLLGVLAGAAPEANPVALTALITIWGAAVLTSNAVNSHLVRLASGPDEAVQTNAARLCDWLNLYAAVGAGLAVMNLVPIKGLDVTPTPPLMQVVYTAASVIDILAMLLSLLAIRQAVSGPLPSGKSSGSQGS</sequence>
<accession>A0ABP9V9Z0</accession>